<dbReference type="AlphaFoldDB" id="A0A1W6MRA7"/>
<keyword evidence="2" id="KW-1185">Reference proteome</keyword>
<dbReference type="STRING" id="655015.B1812_01850"/>
<dbReference type="RefSeq" id="WP_085770085.1">
    <property type="nucleotide sequence ID" value="NZ_AP027149.1"/>
</dbReference>
<evidence type="ECO:0000313" key="2">
    <source>
        <dbReference type="Proteomes" id="UP000193978"/>
    </source>
</evidence>
<protein>
    <submittedName>
        <fullName evidence="1">Uncharacterized protein</fullName>
    </submittedName>
</protein>
<name>A0A1W6MRA7_9HYPH</name>
<organism evidence="1 2">
    <name type="scientific">Methylocystis bryophila</name>
    <dbReference type="NCBI Taxonomy" id="655015"/>
    <lineage>
        <taxon>Bacteria</taxon>
        <taxon>Pseudomonadati</taxon>
        <taxon>Pseudomonadota</taxon>
        <taxon>Alphaproteobacteria</taxon>
        <taxon>Hyphomicrobiales</taxon>
        <taxon>Methylocystaceae</taxon>
        <taxon>Methylocystis</taxon>
    </lineage>
</organism>
<reference evidence="1 2" key="1">
    <citation type="submission" date="2017-02" db="EMBL/GenBank/DDBJ databases">
        <authorList>
            <person name="Peterson S.W."/>
        </authorList>
    </citation>
    <scope>NUCLEOTIDE SEQUENCE [LARGE SCALE GENOMIC DNA]</scope>
    <source>
        <strain evidence="1 2">S285</strain>
    </source>
</reference>
<dbReference type="OrthoDB" id="5379851at2"/>
<dbReference type="KEGG" id="mbry:B1812_01850"/>
<dbReference type="EMBL" id="CP019948">
    <property type="protein sequence ID" value="ARN80029.1"/>
    <property type="molecule type" value="Genomic_DNA"/>
</dbReference>
<proteinExistence type="predicted"/>
<accession>A0A1W6MRA7</accession>
<dbReference type="Proteomes" id="UP000193978">
    <property type="component" value="Chromosome"/>
</dbReference>
<gene>
    <name evidence="1" type="ORF">B1812_01850</name>
</gene>
<evidence type="ECO:0000313" key="1">
    <source>
        <dbReference type="EMBL" id="ARN80029.1"/>
    </source>
</evidence>
<sequence length="460" mass="51554">MTKQLVMALGLTHKDSQPAAAGPPASLETLFASFEPKLPLSAIDLNKAACLFDSYEAAEQLISFAYKSTENAKDQTDFHLNIVVISCSASSNDGIMVARAIAMLDKIEQKQPSSEYPIDTYITPDIYDALDPRHQDLYRAATQVGKDLVHQRLQEDAQRCFIISPIGDAQSPVRERADYVFKTYVKPACEAASFRAVRADMMRGGEITPEMIDALQSDPIVLVYLGSPKLGWNPNVMYELGLRHDAPYIALKDMTADGKKYELPFDIQDKRVVEIPEVPGKDDDIAATVRTIKDRIKDAVIDKQWNYLYPNATIDLKLGDPAASKYIEGSPQIEAFFEMKRVKGKLLNDVIQHLTMKMPDYQRRPFMEEQNSLIGSLILSMGNVSDVEYPYATIPIVFEKHSKLAGRAFLPIIVRYQFSPATNVLRLRVVYLDVTTATTMDSAKHYFTCTLKCDKQLSLS</sequence>